<accession>A0AAD4V7E7</accession>
<keyword evidence="1" id="KW-0645">Protease</keyword>
<dbReference type="InterPro" id="IPR036397">
    <property type="entry name" value="RNaseH_sf"/>
</dbReference>
<evidence type="ECO:0000259" key="3">
    <source>
        <dbReference type="PROSITE" id="PS50994"/>
    </source>
</evidence>
<dbReference type="GO" id="GO:0008233">
    <property type="term" value="F:peptidase activity"/>
    <property type="evidence" value="ECO:0007669"/>
    <property type="project" value="UniProtKB-KW"/>
</dbReference>
<dbReference type="GO" id="GO:0006508">
    <property type="term" value="P:proteolysis"/>
    <property type="evidence" value="ECO:0007669"/>
    <property type="project" value="UniProtKB-KW"/>
</dbReference>
<feature type="region of interest" description="Disordered" evidence="2">
    <location>
        <begin position="892"/>
        <end position="938"/>
    </location>
</feature>
<dbReference type="Proteomes" id="UP001054821">
    <property type="component" value="Chromosome 7"/>
</dbReference>
<feature type="compositionally biased region" description="Polar residues" evidence="2">
    <location>
        <begin position="917"/>
        <end position="930"/>
    </location>
</feature>
<dbReference type="Pfam" id="PF22936">
    <property type="entry name" value="Pol_BBD"/>
    <property type="match status" value="1"/>
</dbReference>
<dbReference type="SUPFAM" id="SSF53098">
    <property type="entry name" value="Ribonuclease H-like"/>
    <property type="match status" value="1"/>
</dbReference>
<dbReference type="InterPro" id="IPR039537">
    <property type="entry name" value="Retrotran_Ty1/copia-like"/>
</dbReference>
<dbReference type="PANTHER" id="PTHR42648:SF26">
    <property type="entry name" value="INTEGRASE CATALYTIC DOMAIN-CONTAINING PROTEIN"/>
    <property type="match status" value="1"/>
</dbReference>
<feature type="compositionally biased region" description="Low complexity" evidence="2">
    <location>
        <begin position="839"/>
        <end position="865"/>
    </location>
</feature>
<sequence length="959" mass="104511">MASSSDSAVAFPSVSQAIHIKLDRNYYPLWLAQILPLLKSRNLMSFVNSAAIAPSPFLQDDKGRLTDDINPAYDTWIQQDQLVLSWINGSLSSTVLATVARFTSARSTWVALENRFASPNQNRILQLRSELFRTARGYSSVADYLDKVNAIVDNLALSGSPLPDSDLHAVIMNNVGPLYESTIASVQARETPITYADLEALLLSAEQRHLALHAPARDGPATAMVAAHGRAPSRGRGRGSGRFSFRGGHSGGSGSWSGSSSATRPTGFRGSSSSHGSGRDFSSSPGGSSSQPGVLGPHPAAAAGFSSPSAPFSGSRIQCQICGRYGHSALDCYNRLNLSYEGRVPTQRLTAMTAQQSSSPRPPNWVVDTGANSHITNDLSNLSLSREYHGHDSVDGVLGGTGLPITHIGSSSLPLNNSLFSLTDILHCPTASCNLLSINKFSQDNNCFFTFYPNYFLVQDSRMGNTLFRGTSNLGLYSLPSSMSSHGPLAYLGVRVDGPVWHSRLGHPSSPILKFLLSTNKLSIAGTNTCTNFTCHSCPVGKSVKLPFQSSLSVTHAPLALIHSNVWSSSNKSVSGFQYYVLFVDNFSRYSWIFPMRLKSEVFSLFVKFKTLVENLFSTKIKALQTDGGGEYTSHIFHNFLVTHGIDHRISCPHHPEQNGLAERKHRHIVDTGLTLLAHASMPLAYWAEAMHTAVYLINRLPSKVLGLQSPYQILLHKEPNFAFLKIFGCACFPYLRPYNTNKLHLRSVKCVFLGYSLDHQGYRCLNLLTNRVFLSRHVIFDEHCFPFQETKGPHAPISSSSSTDSAPPLQIFESLPNQLAASQPHSHQIVTPISPNQSSPLPTHISSSLHLSSPLPNTTSNPTTVASQTFQPSPPNSLQVYRRTPYRTILTFPSPDPEPVLSSSSRHSSPSATSRVRPSTTHSMVTRAQTGVHKPNPKYANHAFLASTNDLVEPTCFS</sequence>
<proteinExistence type="predicted"/>
<evidence type="ECO:0000256" key="2">
    <source>
        <dbReference type="SAM" id="MobiDB-lite"/>
    </source>
</evidence>
<dbReference type="EMBL" id="JAJFAZ020000007">
    <property type="protein sequence ID" value="KAI5319905.1"/>
    <property type="molecule type" value="Genomic_DNA"/>
</dbReference>
<feature type="compositionally biased region" description="Polar residues" evidence="2">
    <location>
        <begin position="824"/>
        <end position="838"/>
    </location>
</feature>
<dbReference type="Gene3D" id="3.30.420.10">
    <property type="entry name" value="Ribonuclease H-like superfamily/Ribonuclease H"/>
    <property type="match status" value="1"/>
</dbReference>
<dbReference type="InterPro" id="IPR057670">
    <property type="entry name" value="SH3_retrovirus"/>
</dbReference>
<feature type="compositionally biased region" description="Low complexity" evidence="2">
    <location>
        <begin position="903"/>
        <end position="915"/>
    </location>
</feature>
<feature type="region of interest" description="Disordered" evidence="2">
    <location>
        <begin position="824"/>
        <end position="880"/>
    </location>
</feature>
<keyword evidence="5" id="KW-1185">Reference proteome</keyword>
<protein>
    <recommendedName>
        <fullName evidence="3">Integrase catalytic domain-containing protein</fullName>
    </recommendedName>
</protein>
<dbReference type="InterPro" id="IPR012337">
    <property type="entry name" value="RNaseH-like_sf"/>
</dbReference>
<dbReference type="InterPro" id="IPR054722">
    <property type="entry name" value="PolX-like_BBD"/>
</dbReference>
<feature type="region of interest" description="Disordered" evidence="2">
    <location>
        <begin position="221"/>
        <end position="311"/>
    </location>
</feature>
<evidence type="ECO:0000313" key="5">
    <source>
        <dbReference type="Proteomes" id="UP001054821"/>
    </source>
</evidence>
<dbReference type="Pfam" id="PF00665">
    <property type="entry name" value="rve"/>
    <property type="match status" value="1"/>
</dbReference>
<feature type="compositionally biased region" description="Polar residues" evidence="2">
    <location>
        <begin position="866"/>
        <end position="880"/>
    </location>
</feature>
<dbReference type="Pfam" id="PF13976">
    <property type="entry name" value="gag_pre-integrs"/>
    <property type="match status" value="1"/>
</dbReference>
<comment type="caution">
    <text evidence="4">The sequence shown here is derived from an EMBL/GenBank/DDBJ whole genome shotgun (WGS) entry which is preliminary data.</text>
</comment>
<organism evidence="4 5">
    <name type="scientific">Prunus dulcis</name>
    <name type="common">Almond</name>
    <name type="synonym">Amygdalus dulcis</name>
    <dbReference type="NCBI Taxonomy" id="3755"/>
    <lineage>
        <taxon>Eukaryota</taxon>
        <taxon>Viridiplantae</taxon>
        <taxon>Streptophyta</taxon>
        <taxon>Embryophyta</taxon>
        <taxon>Tracheophyta</taxon>
        <taxon>Spermatophyta</taxon>
        <taxon>Magnoliopsida</taxon>
        <taxon>eudicotyledons</taxon>
        <taxon>Gunneridae</taxon>
        <taxon>Pentapetalae</taxon>
        <taxon>rosids</taxon>
        <taxon>fabids</taxon>
        <taxon>Rosales</taxon>
        <taxon>Rosaceae</taxon>
        <taxon>Amygdaloideae</taxon>
        <taxon>Amygdaleae</taxon>
        <taxon>Prunus</taxon>
    </lineage>
</organism>
<dbReference type="AlphaFoldDB" id="A0AAD4V7E7"/>
<feature type="domain" description="Integrase catalytic" evidence="3">
    <location>
        <begin position="554"/>
        <end position="719"/>
    </location>
</feature>
<evidence type="ECO:0000313" key="4">
    <source>
        <dbReference type="EMBL" id="KAI5319905.1"/>
    </source>
</evidence>
<reference evidence="4 5" key="1">
    <citation type="journal article" date="2022" name="G3 (Bethesda)">
        <title>Whole-genome sequence and methylome profiling of the almond [Prunus dulcis (Mill.) D.A. Webb] cultivar 'Nonpareil'.</title>
        <authorList>
            <person name="D'Amico-Willman K.M."/>
            <person name="Ouma W.Z."/>
            <person name="Meulia T."/>
            <person name="Sideli G.M."/>
            <person name="Gradziel T.M."/>
            <person name="Fresnedo-Ramirez J."/>
        </authorList>
    </citation>
    <scope>NUCLEOTIDE SEQUENCE [LARGE SCALE GENOMIC DNA]</scope>
    <source>
        <strain evidence="4">Clone GOH B32 T37-40</strain>
    </source>
</reference>
<dbReference type="PROSITE" id="PS50994">
    <property type="entry name" value="INTEGRASE"/>
    <property type="match status" value="1"/>
</dbReference>
<gene>
    <name evidence="4" type="ORF">L3X38_039613</name>
</gene>
<dbReference type="InterPro" id="IPR001584">
    <property type="entry name" value="Integrase_cat-core"/>
</dbReference>
<evidence type="ECO:0000256" key="1">
    <source>
        <dbReference type="ARBA" id="ARBA00022670"/>
    </source>
</evidence>
<dbReference type="Pfam" id="PF25597">
    <property type="entry name" value="SH3_retrovirus"/>
    <property type="match status" value="1"/>
</dbReference>
<dbReference type="GO" id="GO:0003676">
    <property type="term" value="F:nucleic acid binding"/>
    <property type="evidence" value="ECO:0007669"/>
    <property type="project" value="InterPro"/>
</dbReference>
<name>A0AAD4V7E7_PRUDU</name>
<dbReference type="InterPro" id="IPR025724">
    <property type="entry name" value="GAG-pre-integrase_dom"/>
</dbReference>
<dbReference type="PANTHER" id="PTHR42648">
    <property type="entry name" value="TRANSPOSASE, PUTATIVE-RELATED"/>
    <property type="match status" value="1"/>
</dbReference>
<dbReference type="GO" id="GO:0015074">
    <property type="term" value="P:DNA integration"/>
    <property type="evidence" value="ECO:0007669"/>
    <property type="project" value="InterPro"/>
</dbReference>
<keyword evidence="1" id="KW-0378">Hydrolase</keyword>
<feature type="compositionally biased region" description="Low complexity" evidence="2">
    <location>
        <begin position="256"/>
        <end position="311"/>
    </location>
</feature>
<dbReference type="Pfam" id="PF14223">
    <property type="entry name" value="Retrotran_gag_2"/>
    <property type="match status" value="1"/>
</dbReference>